<keyword evidence="2" id="KW-1185">Reference proteome</keyword>
<evidence type="ECO:0000313" key="1">
    <source>
        <dbReference type="EMBL" id="MEQ2313027.1"/>
    </source>
</evidence>
<organism evidence="1 2">
    <name type="scientific">Ameca splendens</name>
    <dbReference type="NCBI Taxonomy" id="208324"/>
    <lineage>
        <taxon>Eukaryota</taxon>
        <taxon>Metazoa</taxon>
        <taxon>Chordata</taxon>
        <taxon>Craniata</taxon>
        <taxon>Vertebrata</taxon>
        <taxon>Euteleostomi</taxon>
        <taxon>Actinopterygii</taxon>
        <taxon>Neopterygii</taxon>
        <taxon>Teleostei</taxon>
        <taxon>Neoteleostei</taxon>
        <taxon>Acanthomorphata</taxon>
        <taxon>Ovalentaria</taxon>
        <taxon>Atherinomorphae</taxon>
        <taxon>Cyprinodontiformes</taxon>
        <taxon>Goodeidae</taxon>
        <taxon>Ameca</taxon>
    </lineage>
</organism>
<proteinExistence type="predicted"/>
<comment type="caution">
    <text evidence="1">The sequence shown here is derived from an EMBL/GenBank/DDBJ whole genome shotgun (WGS) entry which is preliminary data.</text>
</comment>
<name>A0ABV1A4W7_9TELE</name>
<protein>
    <submittedName>
        <fullName evidence="1">Uncharacterized protein</fullName>
    </submittedName>
</protein>
<reference evidence="1 2" key="1">
    <citation type="submission" date="2021-06" db="EMBL/GenBank/DDBJ databases">
        <authorList>
            <person name="Palmer J.M."/>
        </authorList>
    </citation>
    <scope>NUCLEOTIDE SEQUENCE [LARGE SCALE GENOMIC DNA]</scope>
    <source>
        <strain evidence="1 2">AS_MEX2019</strain>
        <tissue evidence="1">Muscle</tissue>
    </source>
</reference>
<sequence length="118" mass="13499">MTRGSTMQPFSQESLMPLAGNVYTNYLEQSSFSDLMEATATRRRANESPQCVSESRRVAAREDCTEPAFICSFMWHFNCETFMPSRSFVFHTKHANTSTSLPLWIMAFTSEVPLSYVF</sequence>
<accession>A0ABV1A4W7</accession>
<dbReference type="EMBL" id="JAHRIP010081546">
    <property type="protein sequence ID" value="MEQ2313027.1"/>
    <property type="molecule type" value="Genomic_DNA"/>
</dbReference>
<evidence type="ECO:0000313" key="2">
    <source>
        <dbReference type="Proteomes" id="UP001469553"/>
    </source>
</evidence>
<gene>
    <name evidence="1" type="ORF">AMECASPLE_037395</name>
</gene>
<dbReference type="Proteomes" id="UP001469553">
    <property type="component" value="Unassembled WGS sequence"/>
</dbReference>